<name>A0A0L6VGU8_9BASI</name>
<proteinExistence type="predicted"/>
<keyword evidence="2" id="KW-0479">Metal-binding</keyword>
<gene>
    <name evidence="4" type="ORF">VP01_162g7</name>
</gene>
<evidence type="ECO:0000313" key="5">
    <source>
        <dbReference type="Proteomes" id="UP000037035"/>
    </source>
</evidence>
<accession>A0A0L6VGU8</accession>
<protein>
    <recommendedName>
        <fullName evidence="3">DDE Tnp4 domain-containing protein</fullName>
    </recommendedName>
</protein>
<evidence type="ECO:0000259" key="3">
    <source>
        <dbReference type="Pfam" id="PF13359"/>
    </source>
</evidence>
<dbReference type="GO" id="GO:0046872">
    <property type="term" value="F:metal ion binding"/>
    <property type="evidence" value="ECO:0007669"/>
    <property type="project" value="UniProtKB-KW"/>
</dbReference>
<dbReference type="Pfam" id="PF13359">
    <property type="entry name" value="DDE_Tnp_4"/>
    <property type="match status" value="1"/>
</dbReference>
<dbReference type="InterPro" id="IPR027806">
    <property type="entry name" value="HARBI1_dom"/>
</dbReference>
<dbReference type="AlphaFoldDB" id="A0A0L6VGU8"/>
<evidence type="ECO:0000256" key="2">
    <source>
        <dbReference type="ARBA" id="ARBA00022723"/>
    </source>
</evidence>
<reference evidence="4 5" key="1">
    <citation type="submission" date="2015-08" db="EMBL/GenBank/DDBJ databases">
        <title>Next Generation Sequencing and Analysis of the Genome of Puccinia sorghi L Schw, the Causal Agent of Maize Common Rust.</title>
        <authorList>
            <person name="Rochi L."/>
            <person name="Burguener G."/>
            <person name="Darino M."/>
            <person name="Turjanski A."/>
            <person name="Kreff E."/>
            <person name="Dieguez M.J."/>
            <person name="Sacco F."/>
        </authorList>
    </citation>
    <scope>NUCLEOTIDE SEQUENCE [LARGE SCALE GENOMIC DNA]</scope>
    <source>
        <strain evidence="4 5">RO10H11247</strain>
    </source>
</reference>
<dbReference type="OrthoDB" id="3233403at2759"/>
<keyword evidence="5" id="KW-1185">Reference proteome</keyword>
<dbReference type="VEuPathDB" id="FungiDB:VP01_162g7"/>
<organism evidence="4 5">
    <name type="scientific">Puccinia sorghi</name>
    <dbReference type="NCBI Taxonomy" id="27349"/>
    <lineage>
        <taxon>Eukaryota</taxon>
        <taxon>Fungi</taxon>
        <taxon>Dikarya</taxon>
        <taxon>Basidiomycota</taxon>
        <taxon>Pucciniomycotina</taxon>
        <taxon>Pucciniomycetes</taxon>
        <taxon>Pucciniales</taxon>
        <taxon>Pucciniaceae</taxon>
        <taxon>Puccinia</taxon>
    </lineage>
</organism>
<evidence type="ECO:0000313" key="4">
    <source>
        <dbReference type="EMBL" id="KNZ59996.1"/>
    </source>
</evidence>
<sequence>MDSVFQVSGGGPGSMHDSRIFRRSCLGQRLIPWRDEGLIIPENSYLVGDAGYPANVNILVPHPSVVSPANKWFSFLQSSTRIIVKQAFGWLKNHFLILLNSQNALPIWARNNTLACFVLHNLFNRKIYMKMINKD</sequence>
<dbReference type="Proteomes" id="UP000037035">
    <property type="component" value="Unassembled WGS sequence"/>
</dbReference>
<dbReference type="EMBL" id="LAVV01006426">
    <property type="protein sequence ID" value="KNZ59996.1"/>
    <property type="molecule type" value="Genomic_DNA"/>
</dbReference>
<feature type="domain" description="DDE Tnp4" evidence="3">
    <location>
        <begin position="5"/>
        <end position="121"/>
    </location>
</feature>
<evidence type="ECO:0000256" key="1">
    <source>
        <dbReference type="ARBA" id="ARBA00001968"/>
    </source>
</evidence>
<comment type="cofactor">
    <cofactor evidence="1">
        <name>a divalent metal cation</name>
        <dbReference type="ChEBI" id="CHEBI:60240"/>
    </cofactor>
</comment>
<comment type="caution">
    <text evidence="4">The sequence shown here is derived from an EMBL/GenBank/DDBJ whole genome shotgun (WGS) entry which is preliminary data.</text>
</comment>